<feature type="region of interest" description="Disordered" evidence="1">
    <location>
        <begin position="105"/>
        <end position="132"/>
    </location>
</feature>
<feature type="region of interest" description="Disordered" evidence="1">
    <location>
        <begin position="36"/>
        <end position="67"/>
    </location>
</feature>
<feature type="compositionally biased region" description="Basic residues" evidence="1">
    <location>
        <begin position="113"/>
        <end position="132"/>
    </location>
</feature>
<keyword evidence="3" id="KW-1185">Reference proteome</keyword>
<dbReference type="AlphaFoldDB" id="A0A0C2DDT2"/>
<dbReference type="Proteomes" id="UP000054047">
    <property type="component" value="Unassembled WGS sequence"/>
</dbReference>
<gene>
    <name evidence="2" type="ORF">ANCDUO_01577</name>
</gene>
<dbReference type="EMBL" id="KN726469">
    <property type="protein sequence ID" value="KIH68088.1"/>
    <property type="molecule type" value="Genomic_DNA"/>
</dbReference>
<dbReference type="OrthoDB" id="5873175at2759"/>
<organism evidence="2 3">
    <name type="scientific">Ancylostoma duodenale</name>
    <dbReference type="NCBI Taxonomy" id="51022"/>
    <lineage>
        <taxon>Eukaryota</taxon>
        <taxon>Metazoa</taxon>
        <taxon>Ecdysozoa</taxon>
        <taxon>Nematoda</taxon>
        <taxon>Chromadorea</taxon>
        <taxon>Rhabditida</taxon>
        <taxon>Rhabditina</taxon>
        <taxon>Rhabditomorpha</taxon>
        <taxon>Strongyloidea</taxon>
        <taxon>Ancylostomatidae</taxon>
        <taxon>Ancylostomatinae</taxon>
        <taxon>Ancylostoma</taxon>
    </lineage>
</organism>
<evidence type="ECO:0000256" key="1">
    <source>
        <dbReference type="SAM" id="MobiDB-lite"/>
    </source>
</evidence>
<accession>A0A0C2DDT2</accession>
<evidence type="ECO:0000313" key="3">
    <source>
        <dbReference type="Proteomes" id="UP000054047"/>
    </source>
</evidence>
<name>A0A0C2DDT2_9BILA</name>
<sequence length="132" mass="15287">MHTYPGSPFQFQKLASTRLTSKAVLRKWRLAQNSPENPIKIGDRVYMRTPTEKQTSTHPELTNPSERPYRVIDISDNSALVTLIHEDRERERVPLDMLRKLPRGIPADPLLAKKTRGKRGRPKKTRHQKVNV</sequence>
<reference evidence="2 3" key="1">
    <citation type="submission" date="2013-12" db="EMBL/GenBank/DDBJ databases">
        <title>Draft genome of the parsitic nematode Ancylostoma duodenale.</title>
        <authorList>
            <person name="Mitreva M."/>
        </authorList>
    </citation>
    <scope>NUCLEOTIDE SEQUENCE [LARGE SCALE GENOMIC DNA]</scope>
    <source>
        <strain evidence="2 3">Zhejiang</strain>
    </source>
</reference>
<evidence type="ECO:0000313" key="2">
    <source>
        <dbReference type="EMBL" id="KIH68088.1"/>
    </source>
</evidence>
<feature type="compositionally biased region" description="Polar residues" evidence="1">
    <location>
        <begin position="52"/>
        <end position="65"/>
    </location>
</feature>
<proteinExistence type="predicted"/>
<protein>
    <submittedName>
        <fullName evidence="2">Uncharacterized protein</fullName>
    </submittedName>
</protein>